<dbReference type="OrthoDB" id="2706947at2"/>
<evidence type="ECO:0000313" key="3">
    <source>
        <dbReference type="Proteomes" id="UP000297975"/>
    </source>
</evidence>
<feature type="transmembrane region" description="Helical" evidence="1">
    <location>
        <begin position="6"/>
        <end position="24"/>
    </location>
</feature>
<dbReference type="Proteomes" id="UP000297975">
    <property type="component" value="Unassembled WGS sequence"/>
</dbReference>
<dbReference type="EMBL" id="SOPW01000026">
    <property type="protein sequence ID" value="TFB13382.1"/>
    <property type="molecule type" value="Genomic_DNA"/>
</dbReference>
<dbReference type="AlphaFoldDB" id="A0A4Y8IE28"/>
<sequence>MSMAVYVIIGFVFVATLVGTILIGKSENDKIKKYEQEGVTAKDELERSWEYETSSLKKNVPSLFIIYSIAIVGSLIALALYIF</sequence>
<protein>
    <submittedName>
        <fullName evidence="2">Uncharacterized protein</fullName>
    </submittedName>
</protein>
<feature type="transmembrane region" description="Helical" evidence="1">
    <location>
        <begin position="63"/>
        <end position="82"/>
    </location>
</feature>
<gene>
    <name evidence="2" type="ORF">E3U55_16200</name>
</gene>
<proteinExistence type="predicted"/>
<accession>A0A4Y8IE28</accession>
<dbReference type="RefSeq" id="WP_134341523.1">
    <property type="nucleotide sequence ID" value="NZ_SOPW01000026.1"/>
</dbReference>
<name>A0A4Y8IE28_9BACI</name>
<evidence type="ECO:0000256" key="1">
    <source>
        <dbReference type="SAM" id="Phobius"/>
    </source>
</evidence>
<evidence type="ECO:0000313" key="2">
    <source>
        <dbReference type="EMBL" id="TFB13382.1"/>
    </source>
</evidence>
<comment type="caution">
    <text evidence="2">The sequence shown here is derived from an EMBL/GenBank/DDBJ whole genome shotgun (WGS) entry which is preliminary data.</text>
</comment>
<keyword evidence="1" id="KW-0472">Membrane</keyword>
<reference evidence="2 3" key="1">
    <citation type="submission" date="2019-03" db="EMBL/GenBank/DDBJ databases">
        <authorList>
            <person name="He R.-H."/>
        </authorList>
    </citation>
    <scope>NUCLEOTIDE SEQUENCE [LARGE SCALE GENOMIC DNA]</scope>
    <source>
        <strain evidence="3">SH 714</strain>
    </source>
</reference>
<organism evidence="2 3">
    <name type="scientific">Filobacillus milosensis</name>
    <dbReference type="NCBI Taxonomy" id="94137"/>
    <lineage>
        <taxon>Bacteria</taxon>
        <taxon>Bacillati</taxon>
        <taxon>Bacillota</taxon>
        <taxon>Bacilli</taxon>
        <taxon>Bacillales</taxon>
        <taxon>Bacillaceae</taxon>
        <taxon>Filobacillus</taxon>
    </lineage>
</organism>
<keyword evidence="1" id="KW-0812">Transmembrane</keyword>
<keyword evidence="3" id="KW-1185">Reference proteome</keyword>
<keyword evidence="1" id="KW-1133">Transmembrane helix</keyword>